<dbReference type="PROSITE" id="PS51194">
    <property type="entry name" value="HELICASE_CTER"/>
    <property type="match status" value="1"/>
</dbReference>
<dbReference type="InterPro" id="IPR027417">
    <property type="entry name" value="P-loop_NTPase"/>
</dbReference>
<evidence type="ECO:0000256" key="1">
    <source>
        <dbReference type="ARBA" id="ARBA00004123"/>
    </source>
</evidence>
<dbReference type="GO" id="GO:0005634">
    <property type="term" value="C:nucleus"/>
    <property type="evidence" value="ECO:0007669"/>
    <property type="project" value="UniProtKB-SubCell"/>
</dbReference>
<evidence type="ECO:0000256" key="2">
    <source>
        <dbReference type="ARBA" id="ARBA00007025"/>
    </source>
</evidence>
<evidence type="ECO:0000313" key="17">
    <source>
        <dbReference type="EMBL" id="TID27707.1"/>
    </source>
</evidence>
<evidence type="ECO:0000313" key="18">
    <source>
        <dbReference type="Proteomes" id="UP000298493"/>
    </source>
</evidence>
<evidence type="ECO:0000256" key="13">
    <source>
        <dbReference type="SAM" id="MobiDB-lite"/>
    </source>
</evidence>
<dbReference type="SMART" id="SM00490">
    <property type="entry name" value="HELICc"/>
    <property type="match status" value="1"/>
</dbReference>
<evidence type="ECO:0000256" key="10">
    <source>
        <dbReference type="ARBA" id="ARBA00023242"/>
    </source>
</evidence>
<dbReference type="PROSITE" id="PS51192">
    <property type="entry name" value="HELICASE_ATP_BIND_1"/>
    <property type="match status" value="1"/>
</dbReference>
<dbReference type="InterPro" id="IPR050628">
    <property type="entry name" value="SNF2_RAD54_helicase_TF"/>
</dbReference>
<keyword evidence="18" id="KW-1185">Reference proteome</keyword>
<evidence type="ECO:0000256" key="6">
    <source>
        <dbReference type="ARBA" id="ARBA00022801"/>
    </source>
</evidence>
<dbReference type="SUPFAM" id="SSF52540">
    <property type="entry name" value="P-loop containing nucleoside triphosphate hydrolases"/>
    <property type="match status" value="2"/>
</dbReference>
<comment type="caution">
    <text evidence="17">The sequence shown here is derived from an EMBL/GenBank/DDBJ whole genome shotgun (WGS) entry which is preliminary data.</text>
</comment>
<dbReference type="InterPro" id="IPR049730">
    <property type="entry name" value="SNF2/RAD54-like_C"/>
</dbReference>
<dbReference type="PROSITE" id="PS00518">
    <property type="entry name" value="ZF_RING_1"/>
    <property type="match status" value="1"/>
</dbReference>
<gene>
    <name evidence="17" type="ORF">E6O75_ATG00474</name>
</gene>
<feature type="domain" description="Helicase C-terminal" evidence="16">
    <location>
        <begin position="775"/>
        <end position="930"/>
    </location>
</feature>
<dbReference type="SUPFAM" id="SSF57850">
    <property type="entry name" value="RING/U-box"/>
    <property type="match status" value="1"/>
</dbReference>
<evidence type="ECO:0000259" key="16">
    <source>
        <dbReference type="PROSITE" id="PS51194"/>
    </source>
</evidence>
<dbReference type="GO" id="GO:0006281">
    <property type="term" value="P:DNA repair"/>
    <property type="evidence" value="ECO:0007669"/>
    <property type="project" value="TreeGrafter"/>
</dbReference>
<dbReference type="InterPro" id="IPR014905">
    <property type="entry name" value="HIRAN"/>
</dbReference>
<comment type="subcellular location">
    <subcellularLocation>
        <location evidence="1">Nucleus</location>
    </subcellularLocation>
</comment>
<keyword evidence="4" id="KW-0547">Nucleotide-binding</keyword>
<dbReference type="AlphaFoldDB" id="A0A4Z1PIH6"/>
<organism evidence="17 18">
    <name type="scientific">Venturia nashicola</name>
    <dbReference type="NCBI Taxonomy" id="86259"/>
    <lineage>
        <taxon>Eukaryota</taxon>
        <taxon>Fungi</taxon>
        <taxon>Dikarya</taxon>
        <taxon>Ascomycota</taxon>
        <taxon>Pezizomycotina</taxon>
        <taxon>Dothideomycetes</taxon>
        <taxon>Pleosporomycetidae</taxon>
        <taxon>Venturiales</taxon>
        <taxon>Venturiaceae</taxon>
        <taxon>Venturia</taxon>
    </lineage>
</organism>
<dbReference type="InterPro" id="IPR013083">
    <property type="entry name" value="Znf_RING/FYVE/PHD"/>
</dbReference>
<keyword evidence="9" id="KW-0067">ATP-binding</keyword>
<accession>A0A4Z1PIH6</accession>
<evidence type="ECO:0000256" key="9">
    <source>
        <dbReference type="ARBA" id="ARBA00022840"/>
    </source>
</evidence>
<keyword evidence="8" id="KW-0862">Zinc</keyword>
<dbReference type="STRING" id="86259.A0A4Z1PIH6"/>
<keyword evidence="7 17" id="KW-0347">Helicase</keyword>
<dbReference type="InterPro" id="IPR000330">
    <property type="entry name" value="SNF2_N"/>
</dbReference>
<dbReference type="SMART" id="SM00910">
    <property type="entry name" value="HIRAN"/>
    <property type="match status" value="1"/>
</dbReference>
<feature type="coiled-coil region" evidence="12">
    <location>
        <begin position="207"/>
        <end position="239"/>
    </location>
</feature>
<dbReference type="InterPro" id="IPR001841">
    <property type="entry name" value="Znf_RING"/>
</dbReference>
<dbReference type="CDD" id="cd18793">
    <property type="entry name" value="SF2_C_SNF"/>
    <property type="match status" value="1"/>
</dbReference>
<comment type="similarity">
    <text evidence="2">Belongs to the SNF2/RAD54 helicase family.</text>
</comment>
<evidence type="ECO:0000256" key="12">
    <source>
        <dbReference type="SAM" id="Coils"/>
    </source>
</evidence>
<dbReference type="SMART" id="SM00487">
    <property type="entry name" value="DEXDc"/>
    <property type="match status" value="1"/>
</dbReference>
<feature type="compositionally biased region" description="Low complexity" evidence="13">
    <location>
        <begin position="48"/>
        <end position="64"/>
    </location>
</feature>
<dbReference type="GO" id="GO:0008270">
    <property type="term" value="F:zinc ion binding"/>
    <property type="evidence" value="ECO:0007669"/>
    <property type="project" value="UniProtKB-KW"/>
</dbReference>
<name>A0A4Z1PIH6_9PEZI</name>
<keyword evidence="3" id="KW-0479">Metal-binding</keyword>
<evidence type="ECO:0000256" key="11">
    <source>
        <dbReference type="PROSITE-ProRule" id="PRU00175"/>
    </source>
</evidence>
<dbReference type="InterPro" id="IPR001650">
    <property type="entry name" value="Helicase_C-like"/>
</dbReference>
<dbReference type="CDD" id="cd18008">
    <property type="entry name" value="DEXDc_SHPRH-like"/>
    <property type="match status" value="1"/>
</dbReference>
<keyword evidence="5 11" id="KW-0863">Zinc-finger</keyword>
<dbReference type="InterPro" id="IPR014001">
    <property type="entry name" value="Helicase_ATP-bd"/>
</dbReference>
<feature type="region of interest" description="Disordered" evidence="13">
    <location>
        <begin position="1"/>
        <end position="68"/>
    </location>
</feature>
<dbReference type="Pfam" id="PF00176">
    <property type="entry name" value="SNF2-rel_dom"/>
    <property type="match status" value="1"/>
</dbReference>
<reference evidence="17 18" key="1">
    <citation type="submission" date="2019-04" db="EMBL/GenBank/DDBJ databases">
        <title>High contiguity whole genome sequence and gene annotation resource for two Venturia nashicola isolates.</title>
        <authorList>
            <person name="Prokchorchik M."/>
            <person name="Won K."/>
            <person name="Lee Y."/>
            <person name="Choi E.D."/>
            <person name="Segonzac C."/>
            <person name="Sohn K.H."/>
        </authorList>
    </citation>
    <scope>NUCLEOTIDE SEQUENCE [LARGE SCALE GENOMIC DNA]</scope>
    <source>
        <strain evidence="17 18">PRI2</strain>
    </source>
</reference>
<evidence type="ECO:0000259" key="15">
    <source>
        <dbReference type="PROSITE" id="PS51192"/>
    </source>
</evidence>
<dbReference type="PANTHER" id="PTHR45626:SF11">
    <property type="entry name" value="FAMILY HELICASE, PUTATIVE (AFU_ORTHOLOGUE AFUA_5G06590)-RELATED"/>
    <property type="match status" value="1"/>
</dbReference>
<dbReference type="Gene3D" id="3.40.50.10810">
    <property type="entry name" value="Tandem AAA-ATPase domain"/>
    <property type="match status" value="1"/>
</dbReference>
<keyword evidence="12" id="KW-0175">Coiled coil</keyword>
<dbReference type="Pfam" id="PF00271">
    <property type="entry name" value="Helicase_C"/>
    <property type="match status" value="1"/>
</dbReference>
<dbReference type="Proteomes" id="UP000298493">
    <property type="component" value="Unassembled WGS sequence"/>
</dbReference>
<dbReference type="Pfam" id="PF13923">
    <property type="entry name" value="zf-C3HC4_2"/>
    <property type="match status" value="1"/>
</dbReference>
<feature type="domain" description="RING-type" evidence="14">
    <location>
        <begin position="707"/>
        <end position="746"/>
    </location>
</feature>
<dbReference type="PANTHER" id="PTHR45626">
    <property type="entry name" value="TRANSCRIPTION TERMINATION FACTOR 2-RELATED"/>
    <property type="match status" value="1"/>
</dbReference>
<dbReference type="Pfam" id="PF08797">
    <property type="entry name" value="HIRAN"/>
    <property type="match status" value="1"/>
</dbReference>
<dbReference type="GO" id="GO:0005524">
    <property type="term" value="F:ATP binding"/>
    <property type="evidence" value="ECO:0007669"/>
    <property type="project" value="UniProtKB-KW"/>
</dbReference>
<evidence type="ECO:0000256" key="4">
    <source>
        <dbReference type="ARBA" id="ARBA00022741"/>
    </source>
</evidence>
<evidence type="ECO:0000256" key="5">
    <source>
        <dbReference type="ARBA" id="ARBA00022771"/>
    </source>
</evidence>
<dbReference type="GO" id="GO:0004386">
    <property type="term" value="F:helicase activity"/>
    <property type="evidence" value="ECO:0007669"/>
    <property type="project" value="UniProtKB-KW"/>
</dbReference>
<evidence type="ECO:0000256" key="3">
    <source>
        <dbReference type="ARBA" id="ARBA00022723"/>
    </source>
</evidence>
<dbReference type="InterPro" id="IPR017907">
    <property type="entry name" value="Znf_RING_CS"/>
</dbReference>
<dbReference type="InterPro" id="IPR038718">
    <property type="entry name" value="SNF2-like_sf"/>
</dbReference>
<dbReference type="Gene3D" id="3.30.70.2330">
    <property type="match status" value="1"/>
</dbReference>
<dbReference type="SMART" id="SM00184">
    <property type="entry name" value="RING"/>
    <property type="match status" value="1"/>
</dbReference>
<dbReference type="Gene3D" id="3.40.50.300">
    <property type="entry name" value="P-loop containing nucleotide triphosphate hydrolases"/>
    <property type="match status" value="1"/>
</dbReference>
<dbReference type="PROSITE" id="PS50089">
    <property type="entry name" value="ZF_RING_2"/>
    <property type="match status" value="1"/>
</dbReference>
<keyword evidence="10" id="KW-0539">Nucleus</keyword>
<dbReference type="GO" id="GO:0003676">
    <property type="term" value="F:nucleic acid binding"/>
    <property type="evidence" value="ECO:0007669"/>
    <property type="project" value="InterPro"/>
</dbReference>
<sequence>MSFPNGKKRIYDTAALTRSSPPPPQRPVKSVRYDNQAPGSWRRDQLRAEGSSSQAGPAQSQASQFRHEEDGGNELIDDIDAFYGDDIDCLYELYGSINSKIVGVQYYRGHVTFGEMVLLNREPTNQYDSNAIQVKNVSGVQIGHIPRQVAAKLAPFMDSRKLLCEAETTGPKGGYDVPISIKLLGTNDPSARAMLKEEMKAAHLPVEELLRQEREEKAREQARLKAKKEQEKLIKAAKKAGMSMPGSQGQSVFREGTGNFAGGSFQAAVPNLADIIKESVRFNPRNVDRMVEQFGMKDDDLANMDKADQPAMVQTQLLPYQLQGLKWLLSKENPVIPAFRSKNVVQLWQRYERDPNMLTNVASNFSVQSATLKLASGGILADDMGLGKTLQMISLIMADRESSHQKQGVSGASLILAPLSVMSNWSQQMEKHVKPEHALRVLTYHGPKREKLDLKTIGNYDVVITTYETMMSEFFATKTPVPRASGLFSITWRRLILDEGHQIRNPRTKKAVAACELLAQSRWVLTGTPIVNTLKDLFSLVKFLGLSGGLDKYEIFNAALIRPVTQGSEQGSRILQILMRDICLRRRKDMSFIDLKLPELSIYVHRVDFLPHEDEMYKSLKAEAEGTLKEYRTQAATAGVNASKEYRFLLEILLRMRQVCNHSKLCGEGRIKALPDLGNNVMLDLTPENKKLLQEMLQLNIDSQEDCPVCMEPLSNDPVITTCTHTFCYPCIERVIETQAKCPMCRQGLESVNKLVRPAAQAPEIEIDPNESSSKVEALLSILAASRKKDPATKTVVFSQWTRFLDVIQVQLEKHGFKFVRIDGSMPPLARDASLSALDNDPECTIMLASLAVCSVGLNLVAANQAILSDTWWAPAIEHQAIDRIHRLGQKKESTVFRLVMNGSIEERVLDIQEEKTKLMNLAFAEKSSGKKGKKGTTSTVAQIERLLSGGKSAASA</sequence>
<dbReference type="EMBL" id="SNSC02000001">
    <property type="protein sequence ID" value="TID27707.1"/>
    <property type="molecule type" value="Genomic_DNA"/>
</dbReference>
<dbReference type="GO" id="GO:0016818">
    <property type="term" value="F:hydrolase activity, acting on acid anhydrides, in phosphorus-containing anhydrides"/>
    <property type="evidence" value="ECO:0007669"/>
    <property type="project" value="InterPro"/>
</dbReference>
<feature type="domain" description="Helicase ATP-binding" evidence="15">
    <location>
        <begin position="369"/>
        <end position="547"/>
    </location>
</feature>
<evidence type="ECO:0000259" key="14">
    <source>
        <dbReference type="PROSITE" id="PS50089"/>
    </source>
</evidence>
<evidence type="ECO:0000256" key="7">
    <source>
        <dbReference type="ARBA" id="ARBA00022806"/>
    </source>
</evidence>
<protein>
    <submittedName>
        <fullName evidence="17">Putative snf2 family helicase protein</fullName>
    </submittedName>
</protein>
<dbReference type="Gene3D" id="3.30.40.10">
    <property type="entry name" value="Zinc/RING finger domain, C3HC4 (zinc finger)"/>
    <property type="match status" value="1"/>
</dbReference>
<keyword evidence="6" id="KW-0378">Hydrolase</keyword>
<dbReference type="GO" id="GO:0008094">
    <property type="term" value="F:ATP-dependent activity, acting on DNA"/>
    <property type="evidence" value="ECO:0007669"/>
    <property type="project" value="TreeGrafter"/>
</dbReference>
<evidence type="ECO:0000256" key="8">
    <source>
        <dbReference type="ARBA" id="ARBA00022833"/>
    </source>
</evidence>
<proteinExistence type="inferred from homology"/>